<evidence type="ECO:0000256" key="7">
    <source>
        <dbReference type="ARBA" id="ARBA00023235"/>
    </source>
</evidence>
<dbReference type="GO" id="GO:0042026">
    <property type="term" value="P:protein refolding"/>
    <property type="evidence" value="ECO:0007669"/>
    <property type="project" value="UniProtKB-ARBA"/>
</dbReference>
<dbReference type="AlphaFoldDB" id="A0A0T5ZBR9"/>
<dbReference type="SUPFAM" id="SSF54534">
    <property type="entry name" value="FKBP-like"/>
    <property type="match status" value="1"/>
</dbReference>
<comment type="subcellular location">
    <subcellularLocation>
        <location evidence="2">Cytoplasm</location>
    </subcellularLocation>
</comment>
<evidence type="ECO:0000313" key="12">
    <source>
        <dbReference type="EMBL" id="KRT54046.1"/>
    </source>
</evidence>
<evidence type="ECO:0000256" key="6">
    <source>
        <dbReference type="ARBA" id="ARBA00023186"/>
    </source>
</evidence>
<proteinExistence type="inferred from homology"/>
<evidence type="ECO:0000256" key="2">
    <source>
        <dbReference type="ARBA" id="ARBA00004496"/>
    </source>
</evidence>
<organism evidence="13 14">
    <name type="scientific">endosymbiont of Ridgeia piscesae</name>
    <dbReference type="NCBI Taxonomy" id="54398"/>
    <lineage>
        <taxon>Bacteria</taxon>
        <taxon>Pseudomonadati</taxon>
        <taxon>Pseudomonadota</taxon>
        <taxon>Gammaproteobacteria</taxon>
        <taxon>sulfur-oxidizing symbionts</taxon>
    </lineage>
</organism>
<comment type="similarity">
    <text evidence="3 10">Belongs to the FKBP-type PPIase family.</text>
</comment>
<dbReference type="PROSITE" id="PS50059">
    <property type="entry name" value="FKBP_PPIASE"/>
    <property type="match status" value="1"/>
</dbReference>
<evidence type="ECO:0000313" key="14">
    <source>
        <dbReference type="Proteomes" id="UP000051276"/>
    </source>
</evidence>
<evidence type="ECO:0000313" key="15">
    <source>
        <dbReference type="Proteomes" id="UP000051634"/>
    </source>
</evidence>
<dbReference type="InterPro" id="IPR001179">
    <property type="entry name" value="PPIase_FKBP_dom"/>
</dbReference>
<reference evidence="14 15" key="1">
    <citation type="submission" date="2015-11" db="EMBL/GenBank/DDBJ databases">
        <title>The genome of Candidatus Endoriftia persephone in Ridgeia piscesae and population structure of the North Eastern Pacific vestimentiferan symbionts.</title>
        <authorList>
            <person name="Perez M."/>
            <person name="Juniper K.S."/>
        </authorList>
    </citation>
    <scope>NUCLEOTIDE SEQUENCE [LARGE SCALE GENOMIC DNA]</scope>
    <source>
        <strain evidence="13">Ind10</strain>
        <strain evidence="12">Ind11</strain>
    </source>
</reference>
<feature type="domain" description="PPIase FKBP-type" evidence="11">
    <location>
        <begin position="9"/>
        <end position="103"/>
    </location>
</feature>
<dbReference type="GO" id="GO:0005737">
    <property type="term" value="C:cytoplasm"/>
    <property type="evidence" value="ECO:0007669"/>
    <property type="project" value="UniProtKB-SubCell"/>
</dbReference>
<dbReference type="RefSeq" id="WP_057955281.1">
    <property type="nucleotide sequence ID" value="NZ_KQ556874.1"/>
</dbReference>
<evidence type="ECO:0000256" key="3">
    <source>
        <dbReference type="ARBA" id="ARBA00006577"/>
    </source>
</evidence>
<protein>
    <recommendedName>
        <fullName evidence="10">Peptidyl-prolyl cis-trans isomerase</fullName>
        <ecNumber evidence="10">5.2.1.8</ecNumber>
    </recommendedName>
</protein>
<gene>
    <name evidence="12" type="ORF">Ga0074115_102148</name>
    <name evidence="13" type="ORF">Ga0076813_169011</name>
</gene>
<dbReference type="STRING" id="54398.Ga0074115_102148"/>
<dbReference type="EMBL" id="LMXI01000004">
    <property type="protein sequence ID" value="KRT60243.1"/>
    <property type="molecule type" value="Genomic_DNA"/>
</dbReference>
<evidence type="ECO:0000259" key="11">
    <source>
        <dbReference type="PROSITE" id="PS50059"/>
    </source>
</evidence>
<evidence type="ECO:0000256" key="10">
    <source>
        <dbReference type="RuleBase" id="RU003915"/>
    </source>
</evidence>
<evidence type="ECO:0000256" key="5">
    <source>
        <dbReference type="ARBA" id="ARBA00023110"/>
    </source>
</evidence>
<dbReference type="Proteomes" id="UP000051634">
    <property type="component" value="Unassembled WGS sequence"/>
</dbReference>
<dbReference type="Gene3D" id="3.10.50.40">
    <property type="match status" value="1"/>
</dbReference>
<evidence type="ECO:0000256" key="9">
    <source>
        <dbReference type="PROSITE-ProRule" id="PRU00277"/>
    </source>
</evidence>
<keyword evidence="5 9" id="KW-0697">Rotamase</keyword>
<dbReference type="OrthoDB" id="9808891at2"/>
<comment type="catalytic activity">
    <reaction evidence="1 9 10">
        <text>[protein]-peptidylproline (omega=180) = [protein]-peptidylproline (omega=0)</text>
        <dbReference type="Rhea" id="RHEA:16237"/>
        <dbReference type="Rhea" id="RHEA-COMP:10747"/>
        <dbReference type="Rhea" id="RHEA-COMP:10748"/>
        <dbReference type="ChEBI" id="CHEBI:83833"/>
        <dbReference type="ChEBI" id="CHEBI:83834"/>
        <dbReference type="EC" id="5.2.1.8"/>
    </reaction>
</comment>
<dbReference type="Pfam" id="PF00254">
    <property type="entry name" value="FKBP_C"/>
    <property type="match status" value="1"/>
</dbReference>
<dbReference type="PANTHER" id="PTHR47861">
    <property type="entry name" value="FKBP-TYPE PEPTIDYL-PROLYL CIS-TRANS ISOMERASE SLYD"/>
    <property type="match status" value="1"/>
</dbReference>
<dbReference type="EMBL" id="LDXT01000094">
    <property type="protein sequence ID" value="KRT54046.1"/>
    <property type="molecule type" value="Genomic_DNA"/>
</dbReference>
<evidence type="ECO:0000256" key="4">
    <source>
        <dbReference type="ARBA" id="ARBA00022490"/>
    </source>
</evidence>
<dbReference type="EC" id="5.2.1.8" evidence="10"/>
<comment type="function">
    <text evidence="8">Also involved in hydrogenase metallocenter assembly, probably by participating in the nickel insertion step. This function in hydrogenase biosynthesis requires chaperone activity and the presence of the metal-binding domain, but not PPIase activity.</text>
</comment>
<sequence length="162" mass="17589">MTKESIKTGKFVSLTYSISDTEGNVLEQSDLPVTYIHGGETELIGGMDKAVAGHTEGDEVKLTIEPKDGFGDHDPTLTFTDDLENVPPEFRKLGAEVQMQNAEGETKSFFVTKIEDGKLTVDGNHPLAGKRLLVKVKILEVRDATREDAQSIGIPGQSTTLN</sequence>
<dbReference type="InterPro" id="IPR046357">
    <property type="entry name" value="PPIase_dom_sf"/>
</dbReference>
<comment type="caution">
    <text evidence="13">The sequence shown here is derived from an EMBL/GenBank/DDBJ whole genome shotgun (WGS) entry which is preliminary data.</text>
</comment>
<keyword evidence="7 9" id="KW-0413">Isomerase</keyword>
<keyword evidence="6" id="KW-0143">Chaperone</keyword>
<evidence type="ECO:0000256" key="1">
    <source>
        <dbReference type="ARBA" id="ARBA00000971"/>
    </source>
</evidence>
<keyword evidence="4" id="KW-0963">Cytoplasm</keyword>
<dbReference type="PATRIC" id="fig|54398.3.peg.390"/>
<keyword evidence="15" id="KW-1185">Reference proteome</keyword>
<evidence type="ECO:0000313" key="13">
    <source>
        <dbReference type="EMBL" id="KRT60243.1"/>
    </source>
</evidence>
<dbReference type="PANTHER" id="PTHR47861:SF3">
    <property type="entry name" value="FKBP-TYPE PEPTIDYL-PROLYL CIS-TRANS ISOMERASE SLYD"/>
    <property type="match status" value="1"/>
</dbReference>
<dbReference type="Proteomes" id="UP000051276">
    <property type="component" value="Unassembled WGS sequence"/>
</dbReference>
<dbReference type="GO" id="GO:0003755">
    <property type="term" value="F:peptidyl-prolyl cis-trans isomerase activity"/>
    <property type="evidence" value="ECO:0007669"/>
    <property type="project" value="UniProtKB-UniRule"/>
</dbReference>
<evidence type="ECO:0000256" key="8">
    <source>
        <dbReference type="ARBA" id="ARBA00037071"/>
    </source>
</evidence>
<name>A0A0T5ZBR9_9GAMM</name>
<accession>A0A0T5ZBR9</accession>